<evidence type="ECO:0000256" key="8">
    <source>
        <dbReference type="ARBA" id="ARBA00060590"/>
    </source>
</evidence>
<dbReference type="InterPro" id="IPR032466">
    <property type="entry name" value="Metal_Hydrolase"/>
</dbReference>
<dbReference type="Pfam" id="PF01979">
    <property type="entry name" value="Amidohydro_1"/>
    <property type="match status" value="1"/>
</dbReference>
<comment type="catalytic activity">
    <reaction evidence="7">
        <text>N-acetyl-D-glucosamine 6-phosphate + H2O = D-glucosamine 6-phosphate + acetate</text>
        <dbReference type="Rhea" id="RHEA:22936"/>
        <dbReference type="ChEBI" id="CHEBI:15377"/>
        <dbReference type="ChEBI" id="CHEBI:30089"/>
        <dbReference type="ChEBI" id="CHEBI:57513"/>
        <dbReference type="ChEBI" id="CHEBI:58725"/>
        <dbReference type="EC" id="3.5.1.25"/>
    </reaction>
</comment>
<keyword evidence="5 9" id="KW-0378">Hydrolase</keyword>
<dbReference type="EMBL" id="FNPI01000006">
    <property type="protein sequence ID" value="SDZ11879.1"/>
    <property type="molecule type" value="Genomic_DNA"/>
</dbReference>
<dbReference type="PANTHER" id="PTHR11113:SF14">
    <property type="entry name" value="N-ACETYLGLUCOSAMINE-6-PHOSPHATE DEACETYLASE"/>
    <property type="match status" value="1"/>
</dbReference>
<reference evidence="15" key="1">
    <citation type="submission" date="2016-10" db="EMBL/GenBank/DDBJ databases">
        <authorList>
            <person name="Varghese N."/>
            <person name="Submissions S."/>
        </authorList>
    </citation>
    <scope>NUCLEOTIDE SEQUENCE [LARGE SCALE GENOMIC DNA]</scope>
    <source>
        <strain evidence="15">SP</strain>
    </source>
</reference>
<dbReference type="GO" id="GO:0046872">
    <property type="term" value="F:metal ion binding"/>
    <property type="evidence" value="ECO:0007669"/>
    <property type="project" value="UniProtKB-KW"/>
</dbReference>
<keyword evidence="15" id="KW-1185">Reference proteome</keyword>
<dbReference type="STRING" id="1503961.SAMN05421736_106143"/>
<organism evidence="14 15">
    <name type="scientific">Evansella caseinilytica</name>
    <dbReference type="NCBI Taxonomy" id="1503961"/>
    <lineage>
        <taxon>Bacteria</taxon>
        <taxon>Bacillati</taxon>
        <taxon>Bacillota</taxon>
        <taxon>Bacilli</taxon>
        <taxon>Bacillales</taxon>
        <taxon>Bacillaceae</taxon>
        <taxon>Evansella</taxon>
    </lineage>
</organism>
<comment type="pathway">
    <text evidence="8">Amino-sugar metabolism; N-acetylneuraminate degradation; D-fructose 6-phosphate from N-acetylneuraminate: step 4/5.</text>
</comment>
<evidence type="ECO:0000256" key="4">
    <source>
        <dbReference type="ARBA" id="ARBA00022723"/>
    </source>
</evidence>
<evidence type="ECO:0000259" key="13">
    <source>
        <dbReference type="Pfam" id="PF01979"/>
    </source>
</evidence>
<dbReference type="Gene3D" id="2.30.40.10">
    <property type="entry name" value="Urease, subunit C, domain 1"/>
    <property type="match status" value="1"/>
</dbReference>
<dbReference type="CDD" id="cd00854">
    <property type="entry name" value="NagA"/>
    <property type="match status" value="1"/>
</dbReference>
<keyword evidence="6 9" id="KW-0119">Carbohydrate metabolism</keyword>
<accession>A0A1H3QGP1</accession>
<feature type="domain" description="Amidohydrolase-related" evidence="13">
    <location>
        <begin position="58"/>
        <end position="389"/>
    </location>
</feature>
<evidence type="ECO:0000256" key="6">
    <source>
        <dbReference type="ARBA" id="ARBA00023277"/>
    </source>
</evidence>
<dbReference type="InterPro" id="IPR011059">
    <property type="entry name" value="Metal-dep_hydrolase_composite"/>
</dbReference>
<evidence type="ECO:0000256" key="11">
    <source>
        <dbReference type="PIRSR" id="PIRSR038994-2"/>
    </source>
</evidence>
<protein>
    <recommendedName>
        <fullName evidence="3">N-acetylglucosamine-6-phosphate deacetylase</fullName>
        <ecNumber evidence="2">3.5.1.25</ecNumber>
    </recommendedName>
</protein>
<dbReference type="EC" id="3.5.1.25" evidence="2"/>
<keyword evidence="4 12" id="KW-0479">Metal-binding</keyword>
<dbReference type="NCBIfam" id="TIGR00221">
    <property type="entry name" value="nagA"/>
    <property type="match status" value="1"/>
</dbReference>
<dbReference type="Proteomes" id="UP000198935">
    <property type="component" value="Unassembled WGS sequence"/>
</dbReference>
<gene>
    <name evidence="14" type="ORF">SAMN05421736_106143</name>
</gene>
<sequence>MRKLVMFKNAVLFAEEGWIEEPFVEIEGKRIKSYGKINDLEMERRHSAECYEYDERVYIVPGFIDIHIHGAGNGDAMDGTDEALQLIQSTLPAEGTTAFLATTITQSVAQKRTALSKIKEVMSRQSKAGAQIVGVHLEGPFISAKRAGAQPLQHIRKPKLSLFHEFQEAAADAIKLVTLAPEEENGLELVRELKKTGVVASIGHSDATYEQVVEALKAGVTHATHLFNGMRGIHHRDIGVAGGVLLHKELTAELIVDGIHVSPAMVRLVYQTKGADGIIIITDSLRAKGLTDGVYQLGGQDVTVKNNRAVLQDGTLAGSIIKMNNAVRNMMTFSGCSFEEAVQMATSNPAAKIGIDDHKGSIKAGKDADFVVVDKDVQVKQTFILGKRVF</sequence>
<dbReference type="InterPro" id="IPR006680">
    <property type="entry name" value="Amidohydro-rel"/>
</dbReference>
<evidence type="ECO:0000256" key="1">
    <source>
        <dbReference type="ARBA" id="ARBA00010716"/>
    </source>
</evidence>
<comment type="similarity">
    <text evidence="1 9">Belongs to the metallo-dependent hydrolases superfamily. NagA family.</text>
</comment>
<evidence type="ECO:0000256" key="9">
    <source>
        <dbReference type="PIRNR" id="PIRNR038994"/>
    </source>
</evidence>
<evidence type="ECO:0000256" key="10">
    <source>
        <dbReference type="PIRSR" id="PIRSR038994-1"/>
    </source>
</evidence>
<feature type="active site" description="Proton donor/acceptor" evidence="10">
    <location>
        <position position="283"/>
    </location>
</feature>
<dbReference type="PANTHER" id="PTHR11113">
    <property type="entry name" value="N-ACETYLGLUCOSAMINE-6-PHOSPHATE DEACETYLASE"/>
    <property type="match status" value="1"/>
</dbReference>
<feature type="binding site" evidence="12">
    <location>
        <position position="225"/>
    </location>
    <ligand>
        <name>Zn(2+)</name>
        <dbReference type="ChEBI" id="CHEBI:29105"/>
    </ligand>
</feature>
<dbReference type="Gene3D" id="3.20.20.140">
    <property type="entry name" value="Metal-dependent hydrolases"/>
    <property type="match status" value="1"/>
</dbReference>
<dbReference type="OrthoDB" id="9776488at2"/>
<feature type="binding site" evidence="11">
    <location>
        <position position="236"/>
    </location>
    <ligand>
        <name>substrate</name>
    </ligand>
</feature>
<feature type="binding site" evidence="12">
    <location>
        <position position="204"/>
    </location>
    <ligand>
        <name>Zn(2+)</name>
        <dbReference type="ChEBI" id="CHEBI:29105"/>
    </ligand>
</feature>
<comment type="cofactor">
    <cofactor evidence="12">
        <name>a divalent metal cation</name>
        <dbReference type="ChEBI" id="CHEBI:60240"/>
    </cofactor>
    <text evidence="12">Binds 1 divalent metal cation per subunit.</text>
</comment>
<feature type="binding site" evidence="11">
    <location>
        <position position="149"/>
    </location>
    <ligand>
        <name>substrate</name>
    </ligand>
</feature>
<proteinExistence type="inferred from homology"/>
<dbReference type="SUPFAM" id="SSF51338">
    <property type="entry name" value="Composite domain of metallo-dependent hydrolases"/>
    <property type="match status" value="1"/>
</dbReference>
<evidence type="ECO:0000256" key="3">
    <source>
        <dbReference type="ARBA" id="ARBA00018029"/>
    </source>
</evidence>
<dbReference type="FunFam" id="3.20.20.140:FF:000004">
    <property type="entry name" value="N-acetylglucosamine-6-phosphate deacetylase"/>
    <property type="match status" value="1"/>
</dbReference>
<evidence type="ECO:0000256" key="5">
    <source>
        <dbReference type="ARBA" id="ARBA00022801"/>
    </source>
</evidence>
<dbReference type="InterPro" id="IPR003764">
    <property type="entry name" value="GlcNAc_6-P_deAcase"/>
</dbReference>
<feature type="binding site" evidence="11">
    <location>
        <begin position="228"/>
        <end position="229"/>
    </location>
    <ligand>
        <name>substrate</name>
    </ligand>
</feature>
<dbReference type="PIRSF" id="PIRSF038994">
    <property type="entry name" value="NagA"/>
    <property type="match status" value="1"/>
</dbReference>
<feature type="binding site" evidence="11">
    <location>
        <begin position="316"/>
        <end position="318"/>
    </location>
    <ligand>
        <name>substrate</name>
    </ligand>
</feature>
<feature type="binding site" evidence="12">
    <location>
        <position position="138"/>
    </location>
    <ligand>
        <name>Zn(2+)</name>
        <dbReference type="ChEBI" id="CHEBI:29105"/>
    </ligand>
</feature>
<dbReference type="SUPFAM" id="SSF51556">
    <property type="entry name" value="Metallo-dependent hydrolases"/>
    <property type="match status" value="1"/>
</dbReference>
<dbReference type="AlphaFoldDB" id="A0A1H3QGP1"/>
<name>A0A1H3QGP1_9BACI</name>
<dbReference type="GO" id="GO:0006046">
    <property type="term" value="P:N-acetylglucosamine catabolic process"/>
    <property type="evidence" value="ECO:0007669"/>
    <property type="project" value="TreeGrafter"/>
</dbReference>
<evidence type="ECO:0000313" key="14">
    <source>
        <dbReference type="EMBL" id="SDZ11879.1"/>
    </source>
</evidence>
<evidence type="ECO:0000256" key="2">
    <source>
        <dbReference type="ARBA" id="ARBA00011899"/>
    </source>
</evidence>
<dbReference type="GO" id="GO:0008448">
    <property type="term" value="F:N-acetylglucosamine-6-phosphate deacetylase activity"/>
    <property type="evidence" value="ECO:0007669"/>
    <property type="project" value="UniProtKB-EC"/>
</dbReference>
<evidence type="ECO:0000256" key="12">
    <source>
        <dbReference type="PIRSR" id="PIRSR038994-3"/>
    </source>
</evidence>
<evidence type="ECO:0000256" key="7">
    <source>
        <dbReference type="ARBA" id="ARBA00047647"/>
    </source>
</evidence>
<evidence type="ECO:0000313" key="15">
    <source>
        <dbReference type="Proteomes" id="UP000198935"/>
    </source>
</evidence>
<feature type="binding site" evidence="11">
    <location>
        <position position="260"/>
    </location>
    <ligand>
        <name>substrate</name>
    </ligand>
</feature>